<sequence length="192" mass="21715">MTSSQIPESMSAQVLHSATLETREKPFWGTTEQRPGSLSGIRHQGPWCESLRVLVADGNQDSADELGWWLHRCGHDPSVVYDGPTALRVAAMHRPQVVLLHLEIPQMDGCRVAKQLRHDFPRWECLLIGITGRTDEARYRQSIESGVDLLLIEPYRLLILETLLSLESVRVQRVQSERCIGLLANMEPTPQE</sequence>
<dbReference type="KEGG" id="psl:Psta_1204"/>
<evidence type="ECO:0000259" key="3">
    <source>
        <dbReference type="PROSITE" id="PS50110"/>
    </source>
</evidence>
<dbReference type="HOGENOM" id="CLU_1414021_0_0_0"/>
<evidence type="ECO:0000256" key="1">
    <source>
        <dbReference type="ARBA" id="ARBA00022553"/>
    </source>
</evidence>
<dbReference type="InterPro" id="IPR011006">
    <property type="entry name" value="CheY-like_superfamily"/>
</dbReference>
<dbReference type="AlphaFoldDB" id="D2R955"/>
<evidence type="ECO:0000256" key="2">
    <source>
        <dbReference type="PROSITE-ProRule" id="PRU00169"/>
    </source>
</evidence>
<dbReference type="PANTHER" id="PTHR44591">
    <property type="entry name" value="STRESS RESPONSE REGULATOR PROTEIN 1"/>
    <property type="match status" value="1"/>
</dbReference>
<dbReference type="GO" id="GO:0000160">
    <property type="term" value="P:phosphorelay signal transduction system"/>
    <property type="evidence" value="ECO:0007669"/>
    <property type="project" value="InterPro"/>
</dbReference>
<evidence type="ECO:0000313" key="5">
    <source>
        <dbReference type="Proteomes" id="UP000001887"/>
    </source>
</evidence>
<proteinExistence type="predicted"/>
<dbReference type="SUPFAM" id="SSF52172">
    <property type="entry name" value="CheY-like"/>
    <property type="match status" value="1"/>
</dbReference>
<organism evidence="4 5">
    <name type="scientific">Pirellula staleyi (strain ATCC 27377 / DSM 6068 / ICPB 4128)</name>
    <name type="common">Pirella staleyi</name>
    <dbReference type="NCBI Taxonomy" id="530564"/>
    <lineage>
        <taxon>Bacteria</taxon>
        <taxon>Pseudomonadati</taxon>
        <taxon>Planctomycetota</taxon>
        <taxon>Planctomycetia</taxon>
        <taxon>Pirellulales</taxon>
        <taxon>Pirellulaceae</taxon>
        <taxon>Pirellula</taxon>
    </lineage>
</organism>
<dbReference type="Gene3D" id="3.40.50.2300">
    <property type="match status" value="1"/>
</dbReference>
<feature type="domain" description="Response regulatory" evidence="3">
    <location>
        <begin position="52"/>
        <end position="168"/>
    </location>
</feature>
<keyword evidence="1" id="KW-0597">Phosphoprotein</keyword>
<dbReference type="eggNOG" id="COG0745">
    <property type="taxonomic scope" value="Bacteria"/>
</dbReference>
<name>D2R955_PIRSD</name>
<evidence type="ECO:0000313" key="4">
    <source>
        <dbReference type="EMBL" id="ADB15882.1"/>
    </source>
</evidence>
<accession>D2R955</accession>
<dbReference type="Proteomes" id="UP000001887">
    <property type="component" value="Chromosome"/>
</dbReference>
<dbReference type="EMBL" id="CP001848">
    <property type="protein sequence ID" value="ADB15882.1"/>
    <property type="molecule type" value="Genomic_DNA"/>
</dbReference>
<dbReference type="Pfam" id="PF00072">
    <property type="entry name" value="Response_reg"/>
    <property type="match status" value="1"/>
</dbReference>
<dbReference type="OrthoDB" id="9800897at2"/>
<dbReference type="InterPro" id="IPR001789">
    <property type="entry name" value="Sig_transdc_resp-reg_receiver"/>
</dbReference>
<gene>
    <name evidence="4" type="ordered locus">Psta_1204</name>
</gene>
<dbReference type="SMART" id="SM00448">
    <property type="entry name" value="REC"/>
    <property type="match status" value="1"/>
</dbReference>
<comment type="caution">
    <text evidence="2">Lacks conserved residue(s) required for the propagation of feature annotation.</text>
</comment>
<reference evidence="4 5" key="1">
    <citation type="journal article" date="2009" name="Stand. Genomic Sci.">
        <title>Complete genome sequence of Pirellula staleyi type strain (ATCC 27377).</title>
        <authorList>
            <person name="Clum A."/>
            <person name="Tindall B.J."/>
            <person name="Sikorski J."/>
            <person name="Ivanova N."/>
            <person name="Mavrommatis K."/>
            <person name="Lucas S."/>
            <person name="Glavina del Rio T."/>
            <person name="Nolan M."/>
            <person name="Chen F."/>
            <person name="Tice H."/>
            <person name="Pitluck S."/>
            <person name="Cheng J.F."/>
            <person name="Chertkov O."/>
            <person name="Brettin T."/>
            <person name="Han C."/>
            <person name="Detter J.C."/>
            <person name="Kuske C."/>
            <person name="Bruce D."/>
            <person name="Goodwin L."/>
            <person name="Ovchinikova G."/>
            <person name="Pati A."/>
            <person name="Mikhailova N."/>
            <person name="Chen A."/>
            <person name="Palaniappan K."/>
            <person name="Land M."/>
            <person name="Hauser L."/>
            <person name="Chang Y.J."/>
            <person name="Jeffries C.D."/>
            <person name="Chain P."/>
            <person name="Rohde M."/>
            <person name="Goker M."/>
            <person name="Bristow J."/>
            <person name="Eisen J.A."/>
            <person name="Markowitz V."/>
            <person name="Hugenholtz P."/>
            <person name="Kyrpides N.C."/>
            <person name="Klenk H.P."/>
            <person name="Lapidus A."/>
        </authorList>
    </citation>
    <scope>NUCLEOTIDE SEQUENCE [LARGE SCALE GENOMIC DNA]</scope>
    <source>
        <strain evidence="5">ATCC 27377 / DSM 6068 / ICPB 4128</strain>
    </source>
</reference>
<keyword evidence="5" id="KW-1185">Reference proteome</keyword>
<protein>
    <submittedName>
        <fullName evidence="4">Response regulator receiver protein</fullName>
    </submittedName>
</protein>
<dbReference type="InterPro" id="IPR050595">
    <property type="entry name" value="Bact_response_regulator"/>
</dbReference>
<dbReference type="STRING" id="530564.Psta_1204"/>
<dbReference type="PANTHER" id="PTHR44591:SF3">
    <property type="entry name" value="RESPONSE REGULATORY DOMAIN-CONTAINING PROTEIN"/>
    <property type="match status" value="1"/>
</dbReference>
<dbReference type="PROSITE" id="PS50110">
    <property type="entry name" value="RESPONSE_REGULATORY"/>
    <property type="match status" value="1"/>
</dbReference>